<organism evidence="1">
    <name type="scientific">uncultured Gemmatimonadota bacterium</name>
    <dbReference type="NCBI Taxonomy" id="203437"/>
    <lineage>
        <taxon>Bacteria</taxon>
        <taxon>Pseudomonadati</taxon>
        <taxon>Gemmatimonadota</taxon>
        <taxon>environmental samples</taxon>
    </lineage>
</organism>
<name>A0A6J4L8M4_9BACT</name>
<proteinExistence type="predicted"/>
<gene>
    <name evidence="1" type="ORF">AVDCRST_MAG68-2211</name>
</gene>
<sequence length="96" mass="10731">MARIEVAPSARDDLAHLITFLKLPRTTRTRVKARIRPLSAAPEAGTALTGRWQGFRYVLGPWDWMVIVYAYDPGEDQVNVVTIQDVRTGNAATGHR</sequence>
<protein>
    <recommendedName>
        <fullName evidence="2">Death on curing protein, Doc toxin</fullName>
    </recommendedName>
</protein>
<accession>A0A6J4L8M4</accession>
<evidence type="ECO:0000313" key="1">
    <source>
        <dbReference type="EMBL" id="CAA9325558.1"/>
    </source>
</evidence>
<dbReference type="EMBL" id="CADCTW010000102">
    <property type="protein sequence ID" value="CAA9325558.1"/>
    <property type="molecule type" value="Genomic_DNA"/>
</dbReference>
<reference evidence="1" key="1">
    <citation type="submission" date="2020-02" db="EMBL/GenBank/DDBJ databases">
        <authorList>
            <person name="Meier V. D."/>
        </authorList>
    </citation>
    <scope>NUCLEOTIDE SEQUENCE</scope>
    <source>
        <strain evidence="1">AVDCRST_MAG68</strain>
    </source>
</reference>
<dbReference type="AlphaFoldDB" id="A0A6J4L8M4"/>
<evidence type="ECO:0008006" key="2">
    <source>
        <dbReference type="Google" id="ProtNLM"/>
    </source>
</evidence>